<dbReference type="GO" id="GO:0005829">
    <property type="term" value="C:cytosol"/>
    <property type="evidence" value="ECO:0007669"/>
    <property type="project" value="TreeGrafter"/>
</dbReference>
<dbReference type="AlphaFoldDB" id="L1N750"/>
<feature type="domain" description="Thioesterase" evidence="3">
    <location>
        <begin position="110"/>
        <end position="187"/>
    </location>
</feature>
<evidence type="ECO:0000256" key="1">
    <source>
        <dbReference type="ARBA" id="ARBA00008324"/>
    </source>
</evidence>
<name>L1N750_9BACT</name>
<dbReference type="PATRIC" id="fig|1127699.3.peg.1653"/>
<dbReference type="Proteomes" id="UP000010433">
    <property type="component" value="Unassembled WGS sequence"/>
</dbReference>
<keyword evidence="5" id="KW-1185">Reference proteome</keyword>
<dbReference type="CDD" id="cd03443">
    <property type="entry name" value="PaaI_thioesterase"/>
    <property type="match status" value="1"/>
</dbReference>
<dbReference type="InterPro" id="IPR006683">
    <property type="entry name" value="Thioestr_dom"/>
</dbReference>
<dbReference type="InterPro" id="IPR029069">
    <property type="entry name" value="HotDog_dom_sf"/>
</dbReference>
<accession>L1N750</accession>
<evidence type="ECO:0000256" key="2">
    <source>
        <dbReference type="ARBA" id="ARBA00022801"/>
    </source>
</evidence>
<gene>
    <name evidence="4" type="ORF">HMPREF9151_01790</name>
</gene>
<dbReference type="InterPro" id="IPR003736">
    <property type="entry name" value="PAAI_dom"/>
</dbReference>
<dbReference type="SUPFAM" id="SSF54637">
    <property type="entry name" value="Thioesterase/thiol ester dehydrase-isomerase"/>
    <property type="match status" value="1"/>
</dbReference>
<dbReference type="Pfam" id="PF03061">
    <property type="entry name" value="4HBT"/>
    <property type="match status" value="1"/>
</dbReference>
<dbReference type="EMBL" id="AMEP01000104">
    <property type="protein sequence ID" value="EKX99207.1"/>
    <property type="molecule type" value="Genomic_DNA"/>
</dbReference>
<dbReference type="GO" id="GO:0061522">
    <property type="term" value="F:1,4-dihydroxy-2-naphthoyl-CoA thioesterase activity"/>
    <property type="evidence" value="ECO:0007669"/>
    <property type="project" value="TreeGrafter"/>
</dbReference>
<reference evidence="4 5" key="1">
    <citation type="submission" date="2012-05" db="EMBL/GenBank/DDBJ databases">
        <authorList>
            <person name="Weinstock G."/>
            <person name="Sodergren E."/>
            <person name="Lobos E.A."/>
            <person name="Fulton L."/>
            <person name="Fulton R."/>
            <person name="Courtney L."/>
            <person name="Fronick C."/>
            <person name="O'Laughlin M."/>
            <person name="Godfrey J."/>
            <person name="Wilson R.M."/>
            <person name="Miner T."/>
            <person name="Farmer C."/>
            <person name="Delehaunty K."/>
            <person name="Cordes M."/>
            <person name="Minx P."/>
            <person name="Tomlinson C."/>
            <person name="Chen J."/>
            <person name="Wollam A."/>
            <person name="Pepin K.H."/>
            <person name="Bhonagiri V."/>
            <person name="Zhang X."/>
            <person name="Suruliraj S."/>
            <person name="Warren W."/>
            <person name="Mitreva M."/>
            <person name="Mardis E.R."/>
            <person name="Wilson R.K."/>
        </authorList>
    </citation>
    <scope>NUCLEOTIDE SEQUENCE [LARGE SCALE GENOMIC DNA]</scope>
    <source>
        <strain evidence="4 5">F0055</strain>
    </source>
</reference>
<organism evidence="4 5">
    <name type="scientific">Hoylesella saccharolytica F0055</name>
    <dbReference type="NCBI Taxonomy" id="1127699"/>
    <lineage>
        <taxon>Bacteria</taxon>
        <taxon>Pseudomonadati</taxon>
        <taxon>Bacteroidota</taxon>
        <taxon>Bacteroidia</taxon>
        <taxon>Bacteroidales</taxon>
        <taxon>Prevotellaceae</taxon>
        <taxon>Hoylesella</taxon>
    </lineage>
</organism>
<keyword evidence="2" id="KW-0378">Hydrolase</keyword>
<dbReference type="Gene3D" id="3.10.129.10">
    <property type="entry name" value="Hotdog Thioesterase"/>
    <property type="match status" value="1"/>
</dbReference>
<sequence length="202" mass="22225">MKHKIGRTYFIQRATITKNMLCAPLQPIPVGCGCQLCVGYQFAIINRQLPIIHYICTKQKILQMDITRVKESIERIENLSSTLGMEFLSTPEPDTCMARMKVDERNRQPFGFLSGGASLALAENLAGVASLALCPGKISVGINVSGSHLIAVEQGDTVTALARLMHKGRTLHQWLVEIRNEAGALVCSVQVTNYVLNARKDD</sequence>
<evidence type="ECO:0000313" key="5">
    <source>
        <dbReference type="Proteomes" id="UP000010433"/>
    </source>
</evidence>
<dbReference type="PROSITE" id="PS51257">
    <property type="entry name" value="PROKAR_LIPOPROTEIN"/>
    <property type="match status" value="1"/>
</dbReference>
<dbReference type="HOGENOM" id="CLU_089876_13_1_10"/>
<evidence type="ECO:0000313" key="4">
    <source>
        <dbReference type="EMBL" id="EKX99207.1"/>
    </source>
</evidence>
<comment type="caution">
    <text evidence="4">The sequence shown here is derived from an EMBL/GenBank/DDBJ whole genome shotgun (WGS) entry which is preliminary data.</text>
</comment>
<comment type="similarity">
    <text evidence="1">Belongs to the thioesterase PaaI family.</text>
</comment>
<protein>
    <recommendedName>
        <fullName evidence="3">Thioesterase domain-containing protein</fullName>
    </recommendedName>
</protein>
<dbReference type="PANTHER" id="PTHR43240:SF5">
    <property type="entry name" value="1,4-DIHYDROXY-2-NAPHTHOYL-COA THIOESTERASE 1"/>
    <property type="match status" value="1"/>
</dbReference>
<proteinExistence type="inferred from homology"/>
<evidence type="ECO:0000259" key="3">
    <source>
        <dbReference type="Pfam" id="PF03061"/>
    </source>
</evidence>
<dbReference type="NCBIfam" id="TIGR00369">
    <property type="entry name" value="unchar_dom_1"/>
    <property type="match status" value="1"/>
</dbReference>
<dbReference type="PANTHER" id="PTHR43240">
    <property type="entry name" value="1,4-DIHYDROXY-2-NAPHTHOYL-COA THIOESTERASE 1"/>
    <property type="match status" value="1"/>
</dbReference>
<dbReference type="STRING" id="1127699.HMPREF9151_01790"/>